<dbReference type="CDD" id="cd06170">
    <property type="entry name" value="LuxR_C_like"/>
    <property type="match status" value="1"/>
</dbReference>
<keyword evidence="1 5" id="KW-0597">Phosphoprotein</keyword>
<dbReference type="InterPro" id="IPR001789">
    <property type="entry name" value="Sig_transdc_resp-reg_receiver"/>
</dbReference>
<feature type="domain" description="HTH luxR-type" evidence="6">
    <location>
        <begin position="133"/>
        <end position="198"/>
    </location>
</feature>
<protein>
    <submittedName>
        <fullName evidence="8">Response regulator transcription factor</fullName>
    </submittedName>
</protein>
<name>A0AAU7VAB1_9ACTO</name>
<dbReference type="Pfam" id="PF00072">
    <property type="entry name" value="Response_reg"/>
    <property type="match status" value="1"/>
</dbReference>
<gene>
    <name evidence="8" type="ORF">SAC06_06670</name>
</gene>
<dbReference type="GO" id="GO:0003677">
    <property type="term" value="F:DNA binding"/>
    <property type="evidence" value="ECO:0007669"/>
    <property type="project" value="UniProtKB-KW"/>
</dbReference>
<evidence type="ECO:0000256" key="4">
    <source>
        <dbReference type="ARBA" id="ARBA00023163"/>
    </source>
</evidence>
<dbReference type="EMBL" id="CP138335">
    <property type="protein sequence ID" value="XBW08966.1"/>
    <property type="molecule type" value="Genomic_DNA"/>
</dbReference>
<dbReference type="PANTHER" id="PTHR43214:SF24">
    <property type="entry name" value="TRANSCRIPTIONAL REGULATORY PROTEIN NARL-RELATED"/>
    <property type="match status" value="1"/>
</dbReference>
<dbReference type="AlphaFoldDB" id="A0AAU7VAB1"/>
<dbReference type="InterPro" id="IPR016032">
    <property type="entry name" value="Sig_transdc_resp-reg_C-effctor"/>
</dbReference>
<dbReference type="SUPFAM" id="SSF46894">
    <property type="entry name" value="C-terminal effector domain of the bipartite response regulators"/>
    <property type="match status" value="1"/>
</dbReference>
<dbReference type="GO" id="GO:0000160">
    <property type="term" value="P:phosphorelay signal transduction system"/>
    <property type="evidence" value="ECO:0007669"/>
    <property type="project" value="InterPro"/>
</dbReference>
<dbReference type="Gene3D" id="3.40.50.2300">
    <property type="match status" value="1"/>
</dbReference>
<keyword evidence="2" id="KW-0805">Transcription regulation</keyword>
<dbReference type="GO" id="GO:0006355">
    <property type="term" value="P:regulation of DNA-templated transcription"/>
    <property type="evidence" value="ECO:0007669"/>
    <property type="project" value="InterPro"/>
</dbReference>
<dbReference type="PANTHER" id="PTHR43214">
    <property type="entry name" value="TWO-COMPONENT RESPONSE REGULATOR"/>
    <property type="match status" value="1"/>
</dbReference>
<dbReference type="InterPro" id="IPR039420">
    <property type="entry name" value="WalR-like"/>
</dbReference>
<dbReference type="CDD" id="cd17535">
    <property type="entry name" value="REC_NarL-like"/>
    <property type="match status" value="1"/>
</dbReference>
<dbReference type="InterPro" id="IPR058245">
    <property type="entry name" value="NreC/VraR/RcsB-like_REC"/>
</dbReference>
<reference evidence="8" key="1">
    <citation type="submission" date="2023-11" db="EMBL/GenBank/DDBJ databases">
        <title>Scrofimicrobium hongkongense sp. nov., isolated from a patient with peritonitis.</title>
        <authorList>
            <person name="Lao H.Y."/>
            <person name="Wong A.Y.P."/>
            <person name="Ng T.L."/>
            <person name="Wong R.Y.L."/>
            <person name="Yau M.C.Y."/>
            <person name="Lam J.Y.W."/>
            <person name="Siu G.K.H."/>
        </authorList>
    </citation>
    <scope>NUCLEOTIDE SEQUENCE</scope>
    <source>
        <strain evidence="8">R131</strain>
    </source>
</reference>
<dbReference type="PRINTS" id="PR00038">
    <property type="entry name" value="HTHLUXR"/>
</dbReference>
<evidence type="ECO:0000256" key="5">
    <source>
        <dbReference type="PROSITE-ProRule" id="PRU00169"/>
    </source>
</evidence>
<proteinExistence type="predicted"/>
<organism evidence="8">
    <name type="scientific">Scrofimicrobium appendicitidis</name>
    <dbReference type="NCBI Taxonomy" id="3079930"/>
    <lineage>
        <taxon>Bacteria</taxon>
        <taxon>Bacillati</taxon>
        <taxon>Actinomycetota</taxon>
        <taxon>Actinomycetes</taxon>
        <taxon>Actinomycetales</taxon>
        <taxon>Actinomycetaceae</taxon>
        <taxon>Scrofimicrobium</taxon>
    </lineage>
</organism>
<evidence type="ECO:0000313" key="8">
    <source>
        <dbReference type="EMBL" id="XBW08966.1"/>
    </source>
</evidence>
<feature type="modified residue" description="4-aspartylphosphate" evidence="5">
    <location>
        <position position="50"/>
    </location>
</feature>
<evidence type="ECO:0000259" key="6">
    <source>
        <dbReference type="PROSITE" id="PS50043"/>
    </source>
</evidence>
<dbReference type="SMART" id="SM00421">
    <property type="entry name" value="HTH_LUXR"/>
    <property type="match status" value="1"/>
</dbReference>
<dbReference type="SUPFAM" id="SSF52172">
    <property type="entry name" value="CheY-like"/>
    <property type="match status" value="1"/>
</dbReference>
<dbReference type="PROSITE" id="PS00622">
    <property type="entry name" value="HTH_LUXR_1"/>
    <property type="match status" value="1"/>
</dbReference>
<keyword evidence="3" id="KW-0238">DNA-binding</keyword>
<dbReference type="InterPro" id="IPR011006">
    <property type="entry name" value="CheY-like_superfamily"/>
</dbReference>
<dbReference type="KEGG" id="sapp:SAC06_06670"/>
<evidence type="ECO:0000259" key="7">
    <source>
        <dbReference type="PROSITE" id="PS50110"/>
    </source>
</evidence>
<feature type="domain" description="Response regulatory" evidence="7">
    <location>
        <begin position="1"/>
        <end position="115"/>
    </location>
</feature>
<dbReference type="InterPro" id="IPR000792">
    <property type="entry name" value="Tscrpt_reg_LuxR_C"/>
</dbReference>
<sequence>MIVDDHEIVRRGIAEIIDRESDLEVVAEAGTVEDAIRRASLVKPDVILVDLQLPDGTGVDIMKSLSESNPQIRSVVLTSFDDDNALSESVAAGARAFILKTVRSGEITDVVRDVAAGRVLLDERTMTRRRGEIDDPTVNLTPTERKVIELIGDGMSNREIGDSLGIAEKTVKNHITSLLAKMGLQRRTQVAAWVASQRSAAWRSGAK</sequence>
<evidence type="ECO:0000256" key="3">
    <source>
        <dbReference type="ARBA" id="ARBA00023125"/>
    </source>
</evidence>
<dbReference type="SMART" id="SM00448">
    <property type="entry name" value="REC"/>
    <property type="match status" value="1"/>
</dbReference>
<keyword evidence="4" id="KW-0804">Transcription</keyword>
<evidence type="ECO:0000256" key="1">
    <source>
        <dbReference type="ARBA" id="ARBA00022553"/>
    </source>
</evidence>
<dbReference type="PROSITE" id="PS50043">
    <property type="entry name" value="HTH_LUXR_2"/>
    <property type="match status" value="1"/>
</dbReference>
<evidence type="ECO:0000256" key="2">
    <source>
        <dbReference type="ARBA" id="ARBA00023015"/>
    </source>
</evidence>
<accession>A0AAU7VAB1</accession>
<dbReference type="PROSITE" id="PS50110">
    <property type="entry name" value="RESPONSE_REGULATORY"/>
    <property type="match status" value="1"/>
</dbReference>
<dbReference type="Pfam" id="PF00196">
    <property type="entry name" value="GerE"/>
    <property type="match status" value="1"/>
</dbReference>
<dbReference type="RefSeq" id="WP_350259167.1">
    <property type="nucleotide sequence ID" value="NZ_CP138335.1"/>
</dbReference>